<gene>
    <name evidence="2" type="ORF">OHT53_31010</name>
</gene>
<evidence type="ECO:0000259" key="1">
    <source>
        <dbReference type="Pfam" id="PF06114"/>
    </source>
</evidence>
<proteinExistence type="predicted"/>
<keyword evidence="3" id="KW-1185">Reference proteome</keyword>
<evidence type="ECO:0000313" key="2">
    <source>
        <dbReference type="EMBL" id="WUN90216.1"/>
    </source>
</evidence>
<accession>A0ABZ1R6H7</accession>
<dbReference type="Pfam" id="PF06114">
    <property type="entry name" value="Peptidase_M78"/>
    <property type="match status" value="1"/>
</dbReference>
<reference evidence="2" key="1">
    <citation type="submission" date="2022-10" db="EMBL/GenBank/DDBJ databases">
        <title>The complete genomes of actinobacterial strains from the NBC collection.</title>
        <authorList>
            <person name="Joergensen T.S."/>
            <person name="Alvarez Arevalo M."/>
            <person name="Sterndorff E.B."/>
            <person name="Faurdal D."/>
            <person name="Vuksanovic O."/>
            <person name="Mourched A.-S."/>
            <person name="Charusanti P."/>
            <person name="Shaw S."/>
            <person name="Blin K."/>
            <person name="Weber T."/>
        </authorList>
    </citation>
    <scope>NUCLEOTIDE SEQUENCE</scope>
    <source>
        <strain evidence="2">NBC_00302</strain>
    </source>
</reference>
<dbReference type="InterPro" id="IPR010359">
    <property type="entry name" value="IrrE_HExxH"/>
</dbReference>
<organism evidence="2 3">
    <name type="scientific">Streptomyces bobili</name>
    <dbReference type="NCBI Taxonomy" id="67280"/>
    <lineage>
        <taxon>Bacteria</taxon>
        <taxon>Bacillati</taxon>
        <taxon>Actinomycetota</taxon>
        <taxon>Actinomycetes</taxon>
        <taxon>Kitasatosporales</taxon>
        <taxon>Streptomycetaceae</taxon>
        <taxon>Streptomyces</taxon>
    </lineage>
</organism>
<dbReference type="Proteomes" id="UP001432071">
    <property type="component" value="Chromosome"/>
</dbReference>
<evidence type="ECO:0000313" key="3">
    <source>
        <dbReference type="Proteomes" id="UP001432071"/>
    </source>
</evidence>
<sequence>MFLPPDLTGEQARHLLAHELGQLVLRHSRPGSREAHVEAGKFAAAFLMPRTAVIAAMLCSADPHRLASAGQHVGSHHQKPSSAACATWSHPAPRVPQALDRLRALNTAPVGDQRPAPAGVARARVVNRAARL</sequence>
<feature type="domain" description="IrrE N-terminal-like" evidence="1">
    <location>
        <begin position="2"/>
        <end position="65"/>
    </location>
</feature>
<name>A0ABZ1R6H7_9ACTN</name>
<dbReference type="EMBL" id="CP108038">
    <property type="protein sequence ID" value="WUN90216.1"/>
    <property type="molecule type" value="Genomic_DNA"/>
</dbReference>
<protein>
    <submittedName>
        <fullName evidence="2">ImmA/IrrE family metallo-endopeptidase</fullName>
    </submittedName>
</protein>